<feature type="region of interest" description="Disordered" evidence="6">
    <location>
        <begin position="273"/>
        <end position="424"/>
    </location>
</feature>
<evidence type="ECO:0000256" key="4">
    <source>
        <dbReference type="ARBA" id="ARBA00023136"/>
    </source>
</evidence>
<keyword evidence="5" id="KW-0175">Coiled coil</keyword>
<dbReference type="Proteomes" id="UP000236291">
    <property type="component" value="Unassembled WGS sequence"/>
</dbReference>
<dbReference type="AlphaFoldDB" id="A0A2K3M4G3"/>
<feature type="compositionally biased region" description="Basic and acidic residues" evidence="6">
    <location>
        <begin position="393"/>
        <end position="424"/>
    </location>
</feature>
<reference evidence="9 10" key="2">
    <citation type="journal article" date="2017" name="Front. Plant Sci.">
        <title>Gene Classification and Mining of Molecular Markers Useful in Red Clover (Trifolium pratense) Breeding.</title>
        <authorList>
            <person name="Istvanek J."/>
            <person name="Dluhosova J."/>
            <person name="Dluhos P."/>
            <person name="Patkova L."/>
            <person name="Nedelnik J."/>
            <person name="Repkova J."/>
        </authorList>
    </citation>
    <scope>NUCLEOTIDE SEQUENCE [LARGE SCALE GENOMIC DNA]</scope>
    <source>
        <strain evidence="10">cv. Tatra</strain>
        <tissue evidence="9">Young leaves</tissue>
    </source>
</reference>
<evidence type="ECO:0000259" key="8">
    <source>
        <dbReference type="PROSITE" id="PS51775"/>
    </source>
</evidence>
<feature type="compositionally biased region" description="Basic and acidic residues" evidence="6">
    <location>
        <begin position="326"/>
        <end position="358"/>
    </location>
</feature>
<comment type="subcellular location">
    <subcellularLocation>
        <location evidence="1">Membrane</location>
    </subcellularLocation>
</comment>
<feature type="compositionally biased region" description="Acidic residues" evidence="6">
    <location>
        <begin position="306"/>
        <end position="322"/>
    </location>
</feature>
<dbReference type="Pfam" id="PF04576">
    <property type="entry name" value="Zein-binding"/>
    <property type="match status" value="1"/>
</dbReference>
<feature type="compositionally biased region" description="Acidic residues" evidence="6">
    <location>
        <begin position="273"/>
        <end position="299"/>
    </location>
</feature>
<gene>
    <name evidence="9" type="ORF">L195_g041740</name>
</gene>
<sequence>MNLALSLINFLTDFGCGFVLLACLSRILNILGMLLMLTFCYRILHFGWRLKGTLRFICDFGGAPRIRFSLENIFLQVSKIKIPSLENGSVPNANSLNKKNVNVSREKGKDSLEDVSEGKDDSELEGRDEDTVFDVKKLRKLIKIQRKKANVAVAELEQEQTAASSSAEEAMAMIHRLQNEKSAAEIQANQFRRMAEQKLEYDDEVIESLQWAVTRHESHSSVLEEQLRVYREELMQYIGEDEIKQLEASVSMDRIVKNREARENKAVEIEAVEDEVVSSSEDENEAVENEAVDENETVQDEIVNSSEDENEAVENEAVEDEVVNSFEDKNEAVEDEAIEKNEVIENKADNSSEDKNEAVEDEVVNSSEDENEVVENEAVDANEVVEDEVVNSSEDKNEAVEDEAIEKNEVIENKADNSSEDKNE</sequence>
<dbReference type="GO" id="GO:0016020">
    <property type="term" value="C:membrane"/>
    <property type="evidence" value="ECO:0007669"/>
    <property type="project" value="UniProtKB-SubCell"/>
</dbReference>
<evidence type="ECO:0000256" key="6">
    <source>
        <dbReference type="SAM" id="MobiDB-lite"/>
    </source>
</evidence>
<feature type="coiled-coil region" evidence="5">
    <location>
        <begin position="139"/>
        <end position="194"/>
    </location>
</feature>
<keyword evidence="3 7" id="KW-1133">Transmembrane helix</keyword>
<evidence type="ECO:0000256" key="2">
    <source>
        <dbReference type="ARBA" id="ARBA00022692"/>
    </source>
</evidence>
<evidence type="ECO:0000256" key="5">
    <source>
        <dbReference type="SAM" id="Coils"/>
    </source>
</evidence>
<name>A0A2K3M4G3_TRIPR</name>
<feature type="region of interest" description="Disordered" evidence="6">
    <location>
        <begin position="96"/>
        <end position="124"/>
    </location>
</feature>
<feature type="transmembrane region" description="Helical" evidence="7">
    <location>
        <begin position="18"/>
        <end position="41"/>
    </location>
</feature>
<feature type="compositionally biased region" description="Basic and acidic residues" evidence="6">
    <location>
        <begin position="104"/>
        <end position="124"/>
    </location>
</feature>
<keyword evidence="4 7" id="KW-0472">Membrane</keyword>
<organism evidence="9 10">
    <name type="scientific">Trifolium pratense</name>
    <name type="common">Red clover</name>
    <dbReference type="NCBI Taxonomy" id="57577"/>
    <lineage>
        <taxon>Eukaryota</taxon>
        <taxon>Viridiplantae</taxon>
        <taxon>Streptophyta</taxon>
        <taxon>Embryophyta</taxon>
        <taxon>Tracheophyta</taxon>
        <taxon>Spermatophyta</taxon>
        <taxon>Magnoliopsida</taxon>
        <taxon>eudicotyledons</taxon>
        <taxon>Gunneridae</taxon>
        <taxon>Pentapetalae</taxon>
        <taxon>rosids</taxon>
        <taxon>fabids</taxon>
        <taxon>Fabales</taxon>
        <taxon>Fabaceae</taxon>
        <taxon>Papilionoideae</taxon>
        <taxon>50 kb inversion clade</taxon>
        <taxon>NPAAA clade</taxon>
        <taxon>Hologalegina</taxon>
        <taxon>IRL clade</taxon>
        <taxon>Trifolieae</taxon>
        <taxon>Trifolium</taxon>
    </lineage>
</organism>
<dbReference type="EMBL" id="ASHM01049319">
    <property type="protein sequence ID" value="PNX85669.1"/>
    <property type="molecule type" value="Genomic_DNA"/>
</dbReference>
<dbReference type="GO" id="GO:0080115">
    <property type="term" value="F:myosin XI tail binding"/>
    <property type="evidence" value="ECO:0007669"/>
    <property type="project" value="UniProtKB-ARBA"/>
</dbReference>
<dbReference type="STRING" id="57577.A0A2K3M4G3"/>
<reference evidence="9 10" key="1">
    <citation type="journal article" date="2014" name="Am. J. Bot.">
        <title>Genome assembly and annotation for red clover (Trifolium pratense; Fabaceae).</title>
        <authorList>
            <person name="Istvanek J."/>
            <person name="Jaros M."/>
            <person name="Krenek A."/>
            <person name="Repkova J."/>
        </authorList>
    </citation>
    <scope>NUCLEOTIDE SEQUENCE [LARGE SCALE GENOMIC DNA]</scope>
    <source>
        <strain evidence="10">cv. Tatra</strain>
        <tissue evidence="9">Young leaves</tissue>
    </source>
</reference>
<dbReference type="PANTHER" id="PTHR31422:SF2">
    <property type="entry name" value="PROTEIN FLOURY 1-LIKE"/>
    <property type="match status" value="1"/>
</dbReference>
<protein>
    <recommendedName>
        <fullName evidence="8">GTD-binding domain-containing protein</fullName>
    </recommendedName>
</protein>
<evidence type="ECO:0000256" key="7">
    <source>
        <dbReference type="SAM" id="Phobius"/>
    </source>
</evidence>
<keyword evidence="2 7" id="KW-0812">Transmembrane</keyword>
<feature type="non-terminal residue" evidence="9">
    <location>
        <position position="424"/>
    </location>
</feature>
<evidence type="ECO:0000256" key="1">
    <source>
        <dbReference type="ARBA" id="ARBA00004370"/>
    </source>
</evidence>
<evidence type="ECO:0000313" key="10">
    <source>
        <dbReference type="Proteomes" id="UP000236291"/>
    </source>
</evidence>
<dbReference type="PANTHER" id="PTHR31422">
    <property type="entry name" value="BNAANNG28530D PROTEIN"/>
    <property type="match status" value="1"/>
</dbReference>
<feature type="domain" description="GTD-binding" evidence="8">
    <location>
        <begin position="133"/>
        <end position="231"/>
    </location>
</feature>
<proteinExistence type="predicted"/>
<evidence type="ECO:0000313" key="9">
    <source>
        <dbReference type="EMBL" id="PNX85669.1"/>
    </source>
</evidence>
<feature type="compositionally biased region" description="Acidic residues" evidence="6">
    <location>
        <begin position="359"/>
        <end position="389"/>
    </location>
</feature>
<dbReference type="InterPro" id="IPR007656">
    <property type="entry name" value="GTD-bd"/>
</dbReference>
<comment type="caution">
    <text evidence="9">The sequence shown here is derived from an EMBL/GenBank/DDBJ whole genome shotgun (WGS) entry which is preliminary data.</text>
</comment>
<dbReference type="ExpressionAtlas" id="A0A2K3M4G3">
    <property type="expression patterns" value="baseline"/>
</dbReference>
<accession>A0A2K3M4G3</accession>
<dbReference type="PROSITE" id="PS51775">
    <property type="entry name" value="GTD_BINDING"/>
    <property type="match status" value="1"/>
</dbReference>
<evidence type="ECO:0000256" key="3">
    <source>
        <dbReference type="ARBA" id="ARBA00022989"/>
    </source>
</evidence>